<feature type="domain" description="Histidine kinase/HSP90-like ATPase" evidence="2">
    <location>
        <begin position="197"/>
        <end position="307"/>
    </location>
</feature>
<dbReference type="GO" id="GO:0004674">
    <property type="term" value="F:protein serine/threonine kinase activity"/>
    <property type="evidence" value="ECO:0007669"/>
    <property type="project" value="UniProtKB-KW"/>
</dbReference>
<keyword evidence="5" id="KW-1185">Reference proteome</keyword>
<dbReference type="Proteomes" id="UP000587527">
    <property type="component" value="Unassembled WGS sequence"/>
</dbReference>
<keyword evidence="1" id="KW-0723">Serine/threonine-protein kinase</keyword>
<dbReference type="NCBIfam" id="NF041045">
    <property type="entry name" value="RsbA_anti_sig"/>
    <property type="match status" value="1"/>
</dbReference>
<protein>
    <submittedName>
        <fullName evidence="4">Anti-sigma regulatory factor (Ser/Thr protein kinase)</fullName>
    </submittedName>
</protein>
<evidence type="ECO:0000313" key="5">
    <source>
        <dbReference type="Proteomes" id="UP000587527"/>
    </source>
</evidence>
<dbReference type="PANTHER" id="PTHR35526:SF3">
    <property type="entry name" value="ANTI-SIGMA-F FACTOR RSBW"/>
    <property type="match status" value="1"/>
</dbReference>
<evidence type="ECO:0000259" key="3">
    <source>
        <dbReference type="Pfam" id="PF14417"/>
    </source>
</evidence>
<sequence>MTAATIDSFVHPALFYGDTADYLAGTLPFIQGGLDADEPVMIAVPGANLDHIRSALGGDADRVQLHDMSVAGRNPGRIIPGVLLAFAAKHTGRAVRIVGEPIYAERTPAEYPACAQHEALINLAFAGRRASILCPYDTSSLDESWLADAYRTHPVVRSAAAEWPSPAYGDPAACAADFNHALPDPPADARQIGVDSTALSGMRRAVTEQAGDAGLPVERINDLIIAVSELAANTIEHGGAAGTLTLWTDGKILCCQLTDTGHITDPLAGRIPVPVTQATGGRGLVMVNQLVDLVRIHTRPGATTVRLHMYV</sequence>
<dbReference type="Pfam" id="PF13581">
    <property type="entry name" value="HATPase_c_2"/>
    <property type="match status" value="1"/>
</dbReference>
<dbReference type="AlphaFoldDB" id="A0A841BQ00"/>
<dbReference type="PANTHER" id="PTHR35526">
    <property type="entry name" value="ANTI-SIGMA-F FACTOR RSBW-RELATED"/>
    <property type="match status" value="1"/>
</dbReference>
<dbReference type="InterPro" id="IPR036890">
    <property type="entry name" value="HATPase_C_sf"/>
</dbReference>
<feature type="domain" description="MEDS" evidence="3">
    <location>
        <begin position="11"/>
        <end position="154"/>
    </location>
</feature>
<dbReference type="Pfam" id="PF14417">
    <property type="entry name" value="MEDS"/>
    <property type="match status" value="1"/>
</dbReference>
<organism evidence="4 5">
    <name type="scientific">Allocatelliglobosispora scoriae</name>
    <dbReference type="NCBI Taxonomy" id="643052"/>
    <lineage>
        <taxon>Bacteria</taxon>
        <taxon>Bacillati</taxon>
        <taxon>Actinomycetota</taxon>
        <taxon>Actinomycetes</taxon>
        <taxon>Micromonosporales</taxon>
        <taxon>Micromonosporaceae</taxon>
        <taxon>Allocatelliglobosispora</taxon>
    </lineage>
</organism>
<dbReference type="RefSeq" id="WP_184835166.1">
    <property type="nucleotide sequence ID" value="NZ_JACHMN010000002.1"/>
</dbReference>
<dbReference type="InterPro" id="IPR003594">
    <property type="entry name" value="HATPase_dom"/>
</dbReference>
<reference evidence="4 5" key="1">
    <citation type="submission" date="2020-08" db="EMBL/GenBank/DDBJ databases">
        <title>Sequencing the genomes of 1000 actinobacteria strains.</title>
        <authorList>
            <person name="Klenk H.-P."/>
        </authorList>
    </citation>
    <scope>NUCLEOTIDE SEQUENCE [LARGE SCALE GENOMIC DNA]</scope>
    <source>
        <strain evidence="4 5">DSM 45362</strain>
    </source>
</reference>
<keyword evidence="1" id="KW-0808">Transferase</keyword>
<name>A0A841BQ00_9ACTN</name>
<dbReference type="InterPro" id="IPR025847">
    <property type="entry name" value="MEDS_domain"/>
</dbReference>
<dbReference type="CDD" id="cd16936">
    <property type="entry name" value="HATPase_RsbW-like"/>
    <property type="match status" value="1"/>
</dbReference>
<dbReference type="SUPFAM" id="SSF55874">
    <property type="entry name" value="ATPase domain of HSP90 chaperone/DNA topoisomerase II/histidine kinase"/>
    <property type="match status" value="1"/>
</dbReference>
<dbReference type="InterPro" id="IPR050267">
    <property type="entry name" value="Anti-sigma-factor_SerPK"/>
</dbReference>
<evidence type="ECO:0000259" key="2">
    <source>
        <dbReference type="Pfam" id="PF13581"/>
    </source>
</evidence>
<dbReference type="Gene3D" id="3.30.565.10">
    <property type="entry name" value="Histidine kinase-like ATPase, C-terminal domain"/>
    <property type="match status" value="1"/>
</dbReference>
<dbReference type="InterPro" id="IPR047718">
    <property type="entry name" value="RsbA-like_anti_sig"/>
</dbReference>
<dbReference type="EMBL" id="JACHMN010000002">
    <property type="protein sequence ID" value="MBB5868900.1"/>
    <property type="molecule type" value="Genomic_DNA"/>
</dbReference>
<keyword evidence="1" id="KW-0418">Kinase</keyword>
<proteinExistence type="predicted"/>
<evidence type="ECO:0000313" key="4">
    <source>
        <dbReference type="EMBL" id="MBB5868900.1"/>
    </source>
</evidence>
<comment type="caution">
    <text evidence="4">The sequence shown here is derived from an EMBL/GenBank/DDBJ whole genome shotgun (WGS) entry which is preliminary data.</text>
</comment>
<accession>A0A841BQ00</accession>
<gene>
    <name evidence="4" type="ORF">F4553_002279</name>
</gene>
<evidence type="ECO:0000256" key="1">
    <source>
        <dbReference type="ARBA" id="ARBA00022527"/>
    </source>
</evidence>